<name>A0ABQ3UC45_STRHY</name>
<feature type="region of interest" description="Disordered" evidence="8">
    <location>
        <begin position="33"/>
        <end position="61"/>
    </location>
</feature>
<evidence type="ECO:0000256" key="1">
    <source>
        <dbReference type="ARBA" id="ARBA00007072"/>
    </source>
</evidence>
<reference evidence="11" key="1">
    <citation type="submission" date="2024-05" db="EMBL/GenBank/DDBJ databases">
        <title>Whole genome shotgun sequence of Streptomyces hygroscopicus NBRC 113678.</title>
        <authorList>
            <person name="Komaki H."/>
            <person name="Tamura T."/>
        </authorList>
    </citation>
    <scope>NUCLEOTIDE SEQUENCE</scope>
    <source>
        <strain evidence="11">N11-34</strain>
    </source>
</reference>
<comment type="caution">
    <text evidence="11">The sequence shown here is derived from an EMBL/GenBank/DDBJ whole genome shotgun (WGS) entry which is preliminary data.</text>
</comment>
<accession>A0ABQ3UC45</accession>
<dbReference type="EMBL" id="BNEK01000005">
    <property type="protein sequence ID" value="GHJ33183.1"/>
    <property type="molecule type" value="Genomic_DNA"/>
</dbReference>
<dbReference type="Pfam" id="PF02927">
    <property type="entry name" value="CelD_N"/>
    <property type="match status" value="1"/>
</dbReference>
<feature type="active site" evidence="6">
    <location>
        <position position="601"/>
    </location>
</feature>
<feature type="signal peptide" evidence="7">
    <location>
        <begin position="1"/>
        <end position="33"/>
    </location>
</feature>
<keyword evidence="7" id="KW-0136">Cellulose degradation</keyword>
<evidence type="ECO:0000259" key="10">
    <source>
        <dbReference type="Pfam" id="PF02927"/>
    </source>
</evidence>
<dbReference type="Pfam" id="PF00759">
    <property type="entry name" value="Glyco_hydro_9"/>
    <property type="match status" value="1"/>
</dbReference>
<comment type="similarity">
    <text evidence="1 6 7">Belongs to the glycosyl hydrolase 9 (cellulase E) family.</text>
</comment>
<keyword evidence="2 6" id="KW-0378">Hydrolase</keyword>
<dbReference type="CDD" id="cd02850">
    <property type="entry name" value="E_set_Cellulase_N"/>
    <property type="match status" value="1"/>
</dbReference>
<dbReference type="InterPro" id="IPR001701">
    <property type="entry name" value="Glyco_hydro_9"/>
</dbReference>
<keyword evidence="12" id="KW-1185">Reference proteome</keyword>
<evidence type="ECO:0000256" key="2">
    <source>
        <dbReference type="ARBA" id="ARBA00022801"/>
    </source>
</evidence>
<feature type="domain" description="Glycoside hydrolase family 9" evidence="9">
    <location>
        <begin position="158"/>
        <end position="622"/>
    </location>
</feature>
<evidence type="ECO:0000259" key="9">
    <source>
        <dbReference type="Pfam" id="PF00759"/>
    </source>
</evidence>
<protein>
    <recommendedName>
        <fullName evidence="7">Endoglucanase</fullName>
        <ecNumber evidence="7">3.2.1.4</ecNumber>
    </recommendedName>
</protein>
<keyword evidence="4 6" id="KW-0326">Glycosidase</keyword>
<gene>
    <name evidence="11" type="ORF">TPA0910_76160</name>
</gene>
<feature type="domain" description="Cellulase Ig-like" evidence="10">
    <location>
        <begin position="66"/>
        <end position="148"/>
    </location>
</feature>
<dbReference type="InterPro" id="IPR014756">
    <property type="entry name" value="Ig_E-set"/>
</dbReference>
<comment type="catalytic activity">
    <reaction evidence="7">
        <text>Endohydrolysis of (1-&gt;4)-beta-D-glucosidic linkages in cellulose, lichenin and cereal beta-D-glucans.</text>
        <dbReference type="EC" id="3.2.1.4"/>
    </reaction>
</comment>
<proteinExistence type="inferred from homology"/>
<dbReference type="Proteomes" id="UP001054854">
    <property type="component" value="Unassembled WGS sequence"/>
</dbReference>
<evidence type="ECO:0000256" key="5">
    <source>
        <dbReference type="ARBA" id="ARBA00023326"/>
    </source>
</evidence>
<dbReference type="SUPFAM" id="SSF81296">
    <property type="entry name" value="E set domains"/>
    <property type="match status" value="1"/>
</dbReference>
<evidence type="ECO:0000313" key="11">
    <source>
        <dbReference type="EMBL" id="GHJ33183.1"/>
    </source>
</evidence>
<sequence length="630" mass="65812">MPLSLLPRPRGARTAAALLTGALLLIAAQSAPAGADAPRTPTTPAAPKTPTAPATPAARTAAPAAPAAVQVNQLGYLPDGPKRATVVSASTTALAWQLRDAAGRRAASGTTSVRGADAASGQSTHLVDFSSYHGTGTGYTLTVDGRTSHPFDIRANLYDGLRSDAMSFFYQQRSGIPIEASLAGAAHARPAGHLGVAPNRGDTAVPCVSGVCDGTRDVRGGWYDAGDQGKYVVNGGLATWQLVNSFERAKRAGHAAALGDSTLRVPERGNRIPDVLDEARWELDFLMRMQIPEGEPRAGMAFHKVHDAAWTGLPTRPEQDAEPRELHAPSTAATLNLAAAAAQCARVYAPYDAAFAARCLDSARRAWAAAKANPDLLAPGSDSTGGGAYDDGKVGDEFYWAAAELYATTGEARYRDAVTSSPYHTASDVFAPIGFSWQDTGALGRIVLATVPNHLPAADRARVRASVVSAADGLLSTMAGQGYAVPLPADGYVWGSNGQVANNGTLLAVAYELTGQRRYRTGALESLDYLLGRNALGQSYVTGYGDRTAQNQHHRFWAHQYDASLPNPPAGSIAGGANAGLQDPVAQEKLQGCAPAACYIDDIGSYSTNEVAINWNAPLAWLAAFAAERD</sequence>
<dbReference type="SUPFAM" id="SSF48208">
    <property type="entry name" value="Six-hairpin glycosidases"/>
    <property type="match status" value="1"/>
</dbReference>
<feature type="active site" evidence="6">
    <location>
        <position position="610"/>
    </location>
</feature>
<evidence type="ECO:0000256" key="4">
    <source>
        <dbReference type="ARBA" id="ARBA00023295"/>
    </source>
</evidence>
<dbReference type="RefSeq" id="WP_236259328.1">
    <property type="nucleotide sequence ID" value="NZ_BNEK01000005.1"/>
</dbReference>
<dbReference type="PROSITE" id="PS00698">
    <property type="entry name" value="GH9_3"/>
    <property type="match status" value="1"/>
</dbReference>
<feature type="chain" id="PRO_5044968265" description="Endoglucanase" evidence="7">
    <location>
        <begin position="34"/>
        <end position="630"/>
    </location>
</feature>
<dbReference type="InterPro" id="IPR012341">
    <property type="entry name" value="6hp_glycosidase-like_sf"/>
</dbReference>
<dbReference type="InterPro" id="IPR033126">
    <property type="entry name" value="Glyco_hydro_9_Asp/Glu_AS"/>
</dbReference>
<keyword evidence="7" id="KW-0732">Signal</keyword>
<keyword evidence="3 6" id="KW-0119">Carbohydrate metabolism</keyword>
<keyword evidence="5 6" id="KW-0624">Polysaccharide degradation</keyword>
<evidence type="ECO:0000256" key="6">
    <source>
        <dbReference type="PROSITE-ProRule" id="PRU10060"/>
    </source>
</evidence>
<evidence type="ECO:0000256" key="7">
    <source>
        <dbReference type="RuleBase" id="RU361166"/>
    </source>
</evidence>
<evidence type="ECO:0000256" key="3">
    <source>
        <dbReference type="ARBA" id="ARBA00023277"/>
    </source>
</evidence>
<dbReference type="PANTHER" id="PTHR22298">
    <property type="entry name" value="ENDO-1,4-BETA-GLUCANASE"/>
    <property type="match status" value="1"/>
</dbReference>
<dbReference type="Gene3D" id="1.50.10.10">
    <property type="match status" value="1"/>
</dbReference>
<dbReference type="InterPro" id="IPR013783">
    <property type="entry name" value="Ig-like_fold"/>
</dbReference>
<dbReference type="InterPro" id="IPR008928">
    <property type="entry name" value="6-hairpin_glycosidase_sf"/>
</dbReference>
<organism evidence="11 12">
    <name type="scientific">Streptomyces hygroscopicus</name>
    <dbReference type="NCBI Taxonomy" id="1912"/>
    <lineage>
        <taxon>Bacteria</taxon>
        <taxon>Bacillati</taxon>
        <taxon>Actinomycetota</taxon>
        <taxon>Actinomycetes</taxon>
        <taxon>Kitasatosporales</taxon>
        <taxon>Streptomycetaceae</taxon>
        <taxon>Streptomyces</taxon>
        <taxon>Streptomyces violaceusniger group</taxon>
    </lineage>
</organism>
<dbReference type="Gene3D" id="2.60.40.10">
    <property type="entry name" value="Immunoglobulins"/>
    <property type="match status" value="1"/>
</dbReference>
<dbReference type="InterPro" id="IPR004197">
    <property type="entry name" value="Cellulase_Ig-like"/>
</dbReference>
<evidence type="ECO:0000313" key="12">
    <source>
        <dbReference type="Proteomes" id="UP001054854"/>
    </source>
</evidence>
<dbReference type="EC" id="3.2.1.4" evidence="7"/>
<evidence type="ECO:0000256" key="8">
    <source>
        <dbReference type="SAM" id="MobiDB-lite"/>
    </source>
</evidence>